<evidence type="ECO:0000256" key="6">
    <source>
        <dbReference type="ARBA" id="ARBA00023136"/>
    </source>
</evidence>
<evidence type="ECO:0000256" key="7">
    <source>
        <dbReference type="PIRNR" id="PIRNR010045"/>
    </source>
</evidence>
<name>A0A8S1IUH3_9CHLO</name>
<protein>
    <recommendedName>
        <fullName evidence="3 7">ER membrane protein complex subunit 3</fullName>
    </recommendedName>
</protein>
<accession>A0A8S1IUH3</accession>
<dbReference type="SMART" id="SM01415">
    <property type="entry name" value="DUF106"/>
    <property type="match status" value="1"/>
</dbReference>
<dbReference type="EMBL" id="CAJHUC010000651">
    <property type="protein sequence ID" value="CAD7697380.1"/>
    <property type="molecule type" value="Genomic_DNA"/>
</dbReference>
<dbReference type="AlphaFoldDB" id="A0A8S1IUH3"/>
<keyword evidence="6 8" id="KW-0472">Membrane</keyword>
<reference evidence="9" key="1">
    <citation type="submission" date="2020-12" db="EMBL/GenBank/DDBJ databases">
        <authorList>
            <person name="Iha C."/>
        </authorList>
    </citation>
    <scope>NUCLEOTIDE SEQUENCE</scope>
</reference>
<feature type="transmembrane region" description="Helical" evidence="8">
    <location>
        <begin position="12"/>
        <end position="30"/>
    </location>
</feature>
<dbReference type="PANTHER" id="PTHR13116:SF5">
    <property type="entry name" value="ER MEMBRANE PROTEIN COMPLEX SUBUNIT 3"/>
    <property type="match status" value="1"/>
</dbReference>
<dbReference type="GO" id="GO:0034975">
    <property type="term" value="P:protein folding in endoplasmic reticulum"/>
    <property type="evidence" value="ECO:0007669"/>
    <property type="project" value="TreeGrafter"/>
</dbReference>
<dbReference type="PIRSF" id="PIRSF010045">
    <property type="entry name" value="DUF850_TM_euk"/>
    <property type="match status" value="1"/>
</dbReference>
<dbReference type="GO" id="GO:0072546">
    <property type="term" value="C:EMC complex"/>
    <property type="evidence" value="ECO:0007669"/>
    <property type="project" value="TreeGrafter"/>
</dbReference>
<feature type="transmembrane region" description="Helical" evidence="8">
    <location>
        <begin position="172"/>
        <end position="190"/>
    </location>
</feature>
<comment type="similarity">
    <text evidence="2 7">Belongs to the EMC3 family.</text>
</comment>
<evidence type="ECO:0000256" key="2">
    <source>
        <dbReference type="ARBA" id="ARBA00005376"/>
    </source>
</evidence>
<dbReference type="InterPro" id="IPR008568">
    <property type="entry name" value="EMC3"/>
</dbReference>
<dbReference type="Proteomes" id="UP000708148">
    <property type="component" value="Unassembled WGS sequence"/>
</dbReference>
<keyword evidence="5 8" id="KW-1133">Transmembrane helix</keyword>
<comment type="subcellular location">
    <subcellularLocation>
        <location evidence="1">Membrane</location>
        <topology evidence="1">Multi-pass membrane protein</topology>
    </subcellularLocation>
</comment>
<gene>
    <name evidence="9" type="ORF">OSTQU699_LOCUS2741</name>
</gene>
<proteinExistence type="inferred from homology"/>
<comment type="caution">
    <text evidence="9">The sequence shown here is derived from an EMBL/GenBank/DDBJ whole genome shotgun (WGS) entry which is preliminary data.</text>
</comment>
<dbReference type="OrthoDB" id="6745403at2759"/>
<evidence type="ECO:0000256" key="3">
    <source>
        <dbReference type="ARBA" id="ARBA00020822"/>
    </source>
</evidence>
<sequence>MGYHDLVLDRQVLVWVLIPLTMSIMLMMLLRQYAHQLMSSEAPPKTSAKEIGEAQAVSRAHKLREQAGWIPPQAFRMRRAYFIAKDTGVFHQKAESKSMQEAMATDPSMMVDMLKKNLTGLIPQIVMGAWVNYFFAGFVLGKVPFSLSPRFRPMLQRGIDMSSLDVSYFTSLSYYILLLFGLRGVFSLFFREETIDDTELMRRQMNPMSAMNPGFDAQKAFDAERENLEVYDHTWKLQGVEERACKALQKFLDTPLN</sequence>
<evidence type="ECO:0000313" key="9">
    <source>
        <dbReference type="EMBL" id="CAD7697380.1"/>
    </source>
</evidence>
<evidence type="ECO:0000256" key="1">
    <source>
        <dbReference type="ARBA" id="ARBA00004141"/>
    </source>
</evidence>
<keyword evidence="10" id="KW-1185">Reference proteome</keyword>
<evidence type="ECO:0000256" key="4">
    <source>
        <dbReference type="ARBA" id="ARBA00022692"/>
    </source>
</evidence>
<dbReference type="Pfam" id="PF01956">
    <property type="entry name" value="EMC3_TMCO1"/>
    <property type="match status" value="1"/>
</dbReference>
<keyword evidence="4 8" id="KW-0812">Transmembrane</keyword>
<dbReference type="PANTHER" id="PTHR13116">
    <property type="entry name" value="ER MEMBRANE PROTEIN COMPLEX SUBUNIT 3"/>
    <property type="match status" value="1"/>
</dbReference>
<evidence type="ECO:0000256" key="5">
    <source>
        <dbReference type="ARBA" id="ARBA00022989"/>
    </source>
</evidence>
<dbReference type="InterPro" id="IPR002809">
    <property type="entry name" value="EMC3/TMCO1"/>
</dbReference>
<feature type="transmembrane region" description="Helical" evidence="8">
    <location>
        <begin position="118"/>
        <end position="140"/>
    </location>
</feature>
<evidence type="ECO:0000313" key="10">
    <source>
        <dbReference type="Proteomes" id="UP000708148"/>
    </source>
</evidence>
<organism evidence="9 10">
    <name type="scientific">Ostreobium quekettii</name>
    <dbReference type="NCBI Taxonomy" id="121088"/>
    <lineage>
        <taxon>Eukaryota</taxon>
        <taxon>Viridiplantae</taxon>
        <taxon>Chlorophyta</taxon>
        <taxon>core chlorophytes</taxon>
        <taxon>Ulvophyceae</taxon>
        <taxon>TCBD clade</taxon>
        <taxon>Bryopsidales</taxon>
        <taxon>Ostreobineae</taxon>
        <taxon>Ostreobiaceae</taxon>
        <taxon>Ostreobium</taxon>
    </lineage>
</organism>
<evidence type="ECO:0000256" key="8">
    <source>
        <dbReference type="SAM" id="Phobius"/>
    </source>
</evidence>